<dbReference type="EMBL" id="GBXM01093328">
    <property type="protein sequence ID" value="JAH15249.1"/>
    <property type="molecule type" value="Transcribed_RNA"/>
</dbReference>
<reference evidence="2" key="2">
    <citation type="journal article" date="2015" name="Fish Shellfish Immunol.">
        <title>Early steps in the European eel (Anguilla anguilla)-Vibrio vulnificus interaction in the gills: Role of the RtxA13 toxin.</title>
        <authorList>
            <person name="Callol A."/>
            <person name="Pajuelo D."/>
            <person name="Ebbesson L."/>
            <person name="Teles M."/>
            <person name="MacKenzie S."/>
            <person name="Amaro C."/>
        </authorList>
    </citation>
    <scope>NUCLEOTIDE SEQUENCE</scope>
</reference>
<sequence>MPLQPDNINNNTASYLPLPPSP</sequence>
<protein>
    <submittedName>
        <fullName evidence="2">Uncharacterized protein</fullName>
    </submittedName>
</protein>
<feature type="region of interest" description="Disordered" evidence="1">
    <location>
        <begin position="1"/>
        <end position="22"/>
    </location>
</feature>
<organism evidence="2">
    <name type="scientific">Anguilla anguilla</name>
    <name type="common">European freshwater eel</name>
    <name type="synonym">Muraena anguilla</name>
    <dbReference type="NCBI Taxonomy" id="7936"/>
    <lineage>
        <taxon>Eukaryota</taxon>
        <taxon>Metazoa</taxon>
        <taxon>Chordata</taxon>
        <taxon>Craniata</taxon>
        <taxon>Vertebrata</taxon>
        <taxon>Euteleostomi</taxon>
        <taxon>Actinopterygii</taxon>
        <taxon>Neopterygii</taxon>
        <taxon>Teleostei</taxon>
        <taxon>Anguilliformes</taxon>
        <taxon>Anguillidae</taxon>
        <taxon>Anguilla</taxon>
    </lineage>
</organism>
<dbReference type="AlphaFoldDB" id="A0A0E9QEQ5"/>
<accession>A0A0E9QEQ5</accession>
<evidence type="ECO:0000256" key="1">
    <source>
        <dbReference type="SAM" id="MobiDB-lite"/>
    </source>
</evidence>
<name>A0A0E9QEQ5_ANGAN</name>
<evidence type="ECO:0000313" key="2">
    <source>
        <dbReference type="EMBL" id="JAH15249.1"/>
    </source>
</evidence>
<reference evidence="2" key="1">
    <citation type="submission" date="2014-11" db="EMBL/GenBank/DDBJ databases">
        <authorList>
            <person name="Amaro Gonzalez C."/>
        </authorList>
    </citation>
    <scope>NUCLEOTIDE SEQUENCE</scope>
</reference>
<feature type="compositionally biased region" description="Polar residues" evidence="1">
    <location>
        <begin position="1"/>
        <end position="14"/>
    </location>
</feature>
<proteinExistence type="predicted"/>